<comment type="miscellaneous">
    <text evidence="11">In the RecBCD complex, RecB has a slow 3'-5' helicase, an exonuclease activity and loads RecA onto ssDNA, RecD has a fast 5'-3' helicase activity, while RecC stimulates the ATPase and processivity of the RecB helicase and contributes to recognition of the Chi site.</text>
</comment>
<dbReference type="InterPro" id="IPR006344">
    <property type="entry name" value="RecD"/>
</dbReference>
<dbReference type="Gene3D" id="3.40.50.300">
    <property type="entry name" value="P-loop containing nucleotide triphosphate hydrolases"/>
    <property type="match status" value="3"/>
</dbReference>
<evidence type="ECO:0000256" key="6">
    <source>
        <dbReference type="ARBA" id="ARBA00022839"/>
    </source>
</evidence>
<comment type="caution">
    <text evidence="14">The sequence shown here is derived from an EMBL/GenBank/DDBJ whole genome shotgun (WGS) entry which is preliminary data.</text>
</comment>
<evidence type="ECO:0000259" key="13">
    <source>
        <dbReference type="Pfam" id="PF21185"/>
    </source>
</evidence>
<dbReference type="Pfam" id="PF21185">
    <property type="entry name" value="RecD_N"/>
    <property type="match status" value="1"/>
</dbReference>
<comment type="similarity">
    <text evidence="11">Belongs to the RecD family.</text>
</comment>
<evidence type="ECO:0000256" key="10">
    <source>
        <dbReference type="ARBA" id="ARBA00023235"/>
    </source>
</evidence>
<keyword evidence="8 11" id="KW-0238">DNA-binding</keyword>
<dbReference type="InterPro" id="IPR027417">
    <property type="entry name" value="P-loop_NTPase"/>
</dbReference>
<evidence type="ECO:0000256" key="8">
    <source>
        <dbReference type="ARBA" id="ARBA00023125"/>
    </source>
</evidence>
<keyword evidence="9 11" id="KW-0234">DNA repair</keyword>
<dbReference type="Gene3D" id="1.10.10.1020">
    <property type="entry name" value="RecBCD complex, subunit RecD, N-terminal domain"/>
    <property type="match status" value="1"/>
</dbReference>
<keyword evidence="1 11" id="KW-0540">Nuclease</keyword>
<evidence type="ECO:0000256" key="7">
    <source>
        <dbReference type="ARBA" id="ARBA00022840"/>
    </source>
</evidence>
<sequence length="654" mass="74414">MMLALLQQLRDQKLIENIDYYFADYIARQGQSQTEAINDLAALFAALLSFANQQGHSCLFLTKNVLENPFELKYQPEQQALLQQIEDLLAPYDVKALLANLVQHPAFSMNDQQNTPIVCKKIGEIDALYFHRIWQDEHYIAARLSESRSIHYQQNELTDLKQILQALFPHSQHLPDWQKIAVATAFSSTISFISGGPGTGKTTTVAKLLLGLQWLQQIRKQPWLNIRLAAPTGKAATRLTESLHQAIQNIHLPLDLSSTLPQEAATIHRLLGMRPNSQPRYHQQQPLNIDVLVIDEASMINLALMATLLRGIKSSTKLIFLGDKDQLASVESGAIMAELGQFLSFDYSQRQATFLATVCEQQLAFSNELNFIRDSLCHLQHSYRFNQNTGIGQLAKAVNQRQAEESWQLFAEYDDIRASPLFRPGEASNQQVVDFAVELYSDYFKFVQSEKNWQPEAVAKAFMLFKQARLLSALRNGQFGVEQLNQRIAEQLRRKKYIRFQHAHEWYLGKPVIILQNDNNSRLFNGDIGLVLPDKNGDLKVWFEAEQGFREVLSSRVPSVEPAYVMTVHKSQGSEFTRTVLVLPAEYNPLLSKELIYTAITRAKQAFTVFSREAIWKAAVRTQTQRYSGLAQQIKQIFKEKESEDVIKGNSGIE</sequence>
<evidence type="ECO:0000256" key="4">
    <source>
        <dbReference type="ARBA" id="ARBA00022801"/>
    </source>
</evidence>
<feature type="binding site" evidence="11">
    <location>
        <begin position="195"/>
        <end position="202"/>
    </location>
    <ligand>
        <name>ATP</name>
        <dbReference type="ChEBI" id="CHEBI:30616"/>
    </ligand>
</feature>
<dbReference type="Pfam" id="PF13245">
    <property type="entry name" value="AAA_19"/>
    <property type="match status" value="1"/>
</dbReference>
<feature type="domain" description="UvrD-like helicase C-terminal" evidence="12">
    <location>
        <begin position="562"/>
        <end position="606"/>
    </location>
</feature>
<dbReference type="GO" id="GO:0005524">
    <property type="term" value="F:ATP binding"/>
    <property type="evidence" value="ECO:0007669"/>
    <property type="project" value="UniProtKB-UniRule"/>
</dbReference>
<accession>A0A921HBY2</accession>
<keyword evidence="7 11" id="KW-0067">ATP-binding</keyword>
<evidence type="ECO:0000256" key="11">
    <source>
        <dbReference type="HAMAP-Rule" id="MF_01487"/>
    </source>
</evidence>
<dbReference type="InterPro" id="IPR050534">
    <property type="entry name" value="Coronavir_polyprotein_1ab"/>
</dbReference>
<evidence type="ECO:0000256" key="2">
    <source>
        <dbReference type="ARBA" id="ARBA00022741"/>
    </source>
</evidence>
<dbReference type="EMBL" id="DYVQ01000048">
    <property type="protein sequence ID" value="HJF73735.1"/>
    <property type="molecule type" value="Genomic_DNA"/>
</dbReference>
<comment type="function">
    <text evidence="11">A helicase/nuclease that prepares dsDNA breaks (DSB) for recombinational DNA repair. Binds to DSBs and unwinds DNA via a highly rapid and processive ATP-dependent bidirectional helicase activity. Unwinds dsDNA until it encounters a Chi (crossover hotspot instigator) sequence from the 3' direction. Cuts ssDNA a few nucleotides 3' to the Chi site. The properties and activities of the enzyme are changed at Chi. The Chi-altered holoenzyme produces a long 3'-ssDNA overhang and facilitates RecA-binding to the ssDNA for homologous DNA recombination and repair. Holoenzyme degrades any linearized DNA that is unable to undergo homologous recombination. In the holoenzyme this subunit has ssDNA-dependent ATPase and 5'-3' helicase activity. When added to pre-assembled RecBC greatly stimulates nuclease activity and augments holoenzyme processivity. Negatively regulates the RecA-loading ability of RecBCD.</text>
</comment>
<evidence type="ECO:0000313" key="15">
    <source>
        <dbReference type="Proteomes" id="UP000749334"/>
    </source>
</evidence>
<evidence type="ECO:0000313" key="14">
    <source>
        <dbReference type="EMBL" id="HJF73735.1"/>
    </source>
</evidence>
<dbReference type="GO" id="GO:0008854">
    <property type="term" value="F:exodeoxyribonuclease V activity"/>
    <property type="evidence" value="ECO:0007669"/>
    <property type="project" value="InterPro"/>
</dbReference>
<keyword evidence="6 11" id="KW-0269">Exonuclease</keyword>
<dbReference type="InterPro" id="IPR027785">
    <property type="entry name" value="UvrD-like_helicase_C"/>
</dbReference>
<comment type="catalytic activity">
    <reaction evidence="11">
        <text>ATP + H2O = ADP + phosphate + H(+)</text>
        <dbReference type="Rhea" id="RHEA:13065"/>
        <dbReference type="ChEBI" id="CHEBI:15377"/>
        <dbReference type="ChEBI" id="CHEBI:15378"/>
        <dbReference type="ChEBI" id="CHEBI:30616"/>
        <dbReference type="ChEBI" id="CHEBI:43474"/>
        <dbReference type="ChEBI" id="CHEBI:456216"/>
        <dbReference type="EC" id="5.6.2.3"/>
    </reaction>
</comment>
<dbReference type="Pfam" id="PF13538">
    <property type="entry name" value="UvrD_C_2"/>
    <property type="match status" value="1"/>
</dbReference>
<reference evidence="14" key="2">
    <citation type="submission" date="2021-09" db="EMBL/GenBank/DDBJ databases">
        <authorList>
            <person name="Gilroy R."/>
        </authorList>
    </citation>
    <scope>NUCLEOTIDE SEQUENCE</scope>
    <source>
        <strain evidence="14">ChiHjej11B10-15683</strain>
    </source>
</reference>
<dbReference type="Proteomes" id="UP000749334">
    <property type="component" value="Unassembled WGS sequence"/>
</dbReference>
<keyword evidence="3 11" id="KW-0227">DNA damage</keyword>
<evidence type="ECO:0000259" key="12">
    <source>
        <dbReference type="Pfam" id="PF13538"/>
    </source>
</evidence>
<dbReference type="PANTHER" id="PTHR43788">
    <property type="entry name" value="DNA2/NAM7 HELICASE FAMILY MEMBER"/>
    <property type="match status" value="1"/>
</dbReference>
<dbReference type="EC" id="5.6.2.3" evidence="11"/>
<gene>
    <name evidence="11 14" type="primary">recD</name>
    <name evidence="14" type="ORF">K8W15_05990</name>
</gene>
<keyword evidence="4 11" id="KW-0378">Hydrolase</keyword>
<dbReference type="InterPro" id="IPR049550">
    <property type="entry name" value="RecD_N"/>
</dbReference>
<proteinExistence type="inferred from homology"/>
<reference evidence="14" key="1">
    <citation type="journal article" date="2021" name="PeerJ">
        <title>Extensive microbial diversity within the chicken gut microbiome revealed by metagenomics and culture.</title>
        <authorList>
            <person name="Gilroy R."/>
            <person name="Ravi A."/>
            <person name="Getino M."/>
            <person name="Pursley I."/>
            <person name="Horton D.L."/>
            <person name="Alikhan N.F."/>
            <person name="Baker D."/>
            <person name="Gharbi K."/>
            <person name="Hall N."/>
            <person name="Watson M."/>
            <person name="Adriaenssens E.M."/>
            <person name="Foster-Nyarko E."/>
            <person name="Jarju S."/>
            <person name="Secka A."/>
            <person name="Antonio M."/>
            <person name="Oren A."/>
            <person name="Chaudhuri R.R."/>
            <person name="La Ragione R."/>
            <person name="Hildebrand F."/>
            <person name="Pallen M.J."/>
        </authorList>
    </citation>
    <scope>NUCLEOTIDE SEQUENCE</scope>
    <source>
        <strain evidence="14">ChiHjej11B10-15683</strain>
    </source>
</reference>
<dbReference type="CDD" id="cd17933">
    <property type="entry name" value="DEXSc_RecD-like"/>
    <property type="match status" value="1"/>
</dbReference>
<keyword evidence="10 11" id="KW-0413">Isomerase</keyword>
<feature type="domain" description="RecBCD enzyme subunit RecD N-terminal" evidence="13">
    <location>
        <begin position="12"/>
        <end position="120"/>
    </location>
</feature>
<dbReference type="HAMAP" id="MF_01487">
    <property type="entry name" value="RecD"/>
    <property type="match status" value="1"/>
</dbReference>
<dbReference type="GO" id="GO:0000724">
    <property type="term" value="P:double-strand break repair via homologous recombination"/>
    <property type="evidence" value="ECO:0007669"/>
    <property type="project" value="UniProtKB-UniRule"/>
</dbReference>
<dbReference type="PANTHER" id="PTHR43788:SF6">
    <property type="entry name" value="DNA HELICASE B"/>
    <property type="match status" value="1"/>
</dbReference>
<dbReference type="GO" id="GO:0043139">
    <property type="term" value="F:5'-3' DNA helicase activity"/>
    <property type="evidence" value="ECO:0007669"/>
    <property type="project" value="UniProtKB-UniRule"/>
</dbReference>
<dbReference type="GO" id="GO:0009338">
    <property type="term" value="C:exodeoxyribonuclease V complex"/>
    <property type="evidence" value="ECO:0007669"/>
    <property type="project" value="InterPro"/>
</dbReference>
<name>A0A921HBY2_9PAST</name>
<keyword evidence="2 11" id="KW-0547">Nucleotide-binding</keyword>
<evidence type="ECO:0000256" key="1">
    <source>
        <dbReference type="ARBA" id="ARBA00022722"/>
    </source>
</evidence>
<protein>
    <recommendedName>
        <fullName evidence="11">RecBCD enzyme subunit RecD</fullName>
        <ecNumber evidence="11">5.6.2.3</ecNumber>
    </recommendedName>
    <alternativeName>
        <fullName evidence="11">DNA 5'-3' helicase subunit RecD</fullName>
    </alternativeName>
    <alternativeName>
        <fullName evidence="11">Exonuclease V subunit RecD</fullName>
        <shortName evidence="11">ExoV subunit RecD</shortName>
    </alternativeName>
    <alternativeName>
        <fullName evidence="11">Helicase/nuclease RecBCD subunit RecD</fullName>
    </alternativeName>
</protein>
<organism evidence="14 15">
    <name type="scientific">Gallibacterium anatis</name>
    <dbReference type="NCBI Taxonomy" id="750"/>
    <lineage>
        <taxon>Bacteria</taxon>
        <taxon>Pseudomonadati</taxon>
        <taxon>Pseudomonadota</taxon>
        <taxon>Gammaproteobacteria</taxon>
        <taxon>Pasteurellales</taxon>
        <taxon>Pasteurellaceae</taxon>
        <taxon>Gallibacterium</taxon>
    </lineage>
</organism>
<keyword evidence="5 11" id="KW-0347">Helicase</keyword>
<dbReference type="AlphaFoldDB" id="A0A921HBY2"/>
<dbReference type="NCBIfam" id="TIGR01447">
    <property type="entry name" value="recD"/>
    <property type="match status" value="1"/>
</dbReference>
<dbReference type="GO" id="GO:0017116">
    <property type="term" value="F:single-stranded DNA helicase activity"/>
    <property type="evidence" value="ECO:0007669"/>
    <property type="project" value="TreeGrafter"/>
</dbReference>
<dbReference type="InterPro" id="IPR041851">
    <property type="entry name" value="RecD_N_sf"/>
</dbReference>
<comment type="subunit">
    <text evidence="11">Heterotrimer of RecB, RecC and RecD. All subunits contribute to DNA-binding.</text>
</comment>
<evidence type="ECO:0000256" key="5">
    <source>
        <dbReference type="ARBA" id="ARBA00022806"/>
    </source>
</evidence>
<dbReference type="GO" id="GO:0003677">
    <property type="term" value="F:DNA binding"/>
    <property type="evidence" value="ECO:0007669"/>
    <property type="project" value="UniProtKB-UniRule"/>
</dbReference>
<dbReference type="CDD" id="cd18809">
    <property type="entry name" value="SF1_C_RecD"/>
    <property type="match status" value="1"/>
</dbReference>
<evidence type="ECO:0000256" key="3">
    <source>
        <dbReference type="ARBA" id="ARBA00022763"/>
    </source>
</evidence>
<dbReference type="SUPFAM" id="SSF52540">
    <property type="entry name" value="P-loop containing nucleoside triphosphate hydrolases"/>
    <property type="match status" value="2"/>
</dbReference>
<evidence type="ECO:0000256" key="9">
    <source>
        <dbReference type="ARBA" id="ARBA00023204"/>
    </source>
</evidence>